<evidence type="ECO:0000256" key="4">
    <source>
        <dbReference type="ARBA" id="ARBA00022801"/>
    </source>
</evidence>
<dbReference type="EC" id="3.4.23.36" evidence="8"/>
<dbReference type="HAMAP" id="MF_00161">
    <property type="entry name" value="LspA"/>
    <property type="match status" value="1"/>
</dbReference>
<dbReference type="NCBIfam" id="TIGR00077">
    <property type="entry name" value="lspA"/>
    <property type="match status" value="1"/>
</dbReference>
<dbReference type="GO" id="GO:0004190">
    <property type="term" value="F:aspartic-type endopeptidase activity"/>
    <property type="evidence" value="ECO:0007669"/>
    <property type="project" value="UniProtKB-EC"/>
</dbReference>
<dbReference type="GO" id="GO:0006508">
    <property type="term" value="P:proteolysis"/>
    <property type="evidence" value="ECO:0007669"/>
    <property type="project" value="UniProtKB-KW"/>
</dbReference>
<keyword evidence="1" id="KW-1003">Cell membrane</keyword>
<proteinExistence type="inferred from homology"/>
<dbReference type="Pfam" id="PF01252">
    <property type="entry name" value="Peptidase_A8"/>
    <property type="match status" value="1"/>
</dbReference>
<evidence type="ECO:0000256" key="1">
    <source>
        <dbReference type="ARBA" id="ARBA00022475"/>
    </source>
</evidence>
<dbReference type="EMBL" id="VSSQ01020253">
    <property type="protein sequence ID" value="MPM64963.1"/>
    <property type="molecule type" value="Genomic_DNA"/>
</dbReference>
<sequence>MKSFFQKTRWLFLIAAIILILDQVSKILVRTNLAIGETWVPWPWLAPYARIIHWTNTGVAFGMFQGNNILFAVVAFIVACVIVYYYPQVPAEDKILRFALAMQLGGALGNFVDRVFVGEVTDFVSVGNFAVFNVADSCITVGVVVLAMGVWLQDRREKKEKAAQELEPNSEPLDQNKP</sequence>
<dbReference type="PANTHER" id="PTHR33695:SF1">
    <property type="entry name" value="LIPOPROTEIN SIGNAL PEPTIDASE"/>
    <property type="match status" value="1"/>
</dbReference>
<protein>
    <submittedName>
        <fullName evidence="8">Lipoprotein signal peptidase</fullName>
        <ecNumber evidence="8">3.4.23.36</ecNumber>
    </submittedName>
</protein>
<dbReference type="AlphaFoldDB" id="A0A645BP04"/>
<evidence type="ECO:0000256" key="3">
    <source>
        <dbReference type="ARBA" id="ARBA00022692"/>
    </source>
</evidence>
<keyword evidence="8" id="KW-0449">Lipoprotein</keyword>
<dbReference type="PANTHER" id="PTHR33695">
    <property type="entry name" value="LIPOPROTEIN SIGNAL PEPTIDASE"/>
    <property type="match status" value="1"/>
</dbReference>
<dbReference type="InterPro" id="IPR001872">
    <property type="entry name" value="Peptidase_A8"/>
</dbReference>
<keyword evidence="3 7" id="KW-0812">Transmembrane</keyword>
<organism evidence="8">
    <name type="scientific">bioreactor metagenome</name>
    <dbReference type="NCBI Taxonomy" id="1076179"/>
    <lineage>
        <taxon>unclassified sequences</taxon>
        <taxon>metagenomes</taxon>
        <taxon>ecological metagenomes</taxon>
    </lineage>
</organism>
<keyword evidence="5 7" id="KW-1133">Transmembrane helix</keyword>
<evidence type="ECO:0000256" key="5">
    <source>
        <dbReference type="ARBA" id="ARBA00022989"/>
    </source>
</evidence>
<evidence type="ECO:0000256" key="6">
    <source>
        <dbReference type="ARBA" id="ARBA00023136"/>
    </source>
</evidence>
<accession>A0A645BP04</accession>
<gene>
    <name evidence="8" type="primary">lspA_32</name>
    <name evidence="8" type="ORF">SDC9_111855</name>
</gene>
<evidence type="ECO:0000313" key="8">
    <source>
        <dbReference type="EMBL" id="MPM64963.1"/>
    </source>
</evidence>
<name>A0A645BP04_9ZZZZ</name>
<evidence type="ECO:0000256" key="2">
    <source>
        <dbReference type="ARBA" id="ARBA00022670"/>
    </source>
</evidence>
<keyword evidence="6 7" id="KW-0472">Membrane</keyword>
<comment type="caution">
    <text evidence="8">The sequence shown here is derived from an EMBL/GenBank/DDBJ whole genome shotgun (WGS) entry which is preliminary data.</text>
</comment>
<reference evidence="8" key="1">
    <citation type="submission" date="2019-08" db="EMBL/GenBank/DDBJ databases">
        <authorList>
            <person name="Kucharzyk K."/>
            <person name="Murdoch R.W."/>
            <person name="Higgins S."/>
            <person name="Loffler F."/>
        </authorList>
    </citation>
    <scope>NUCLEOTIDE SEQUENCE</scope>
</reference>
<dbReference type="PRINTS" id="PR00781">
    <property type="entry name" value="LIPOSIGPTASE"/>
</dbReference>
<dbReference type="GO" id="GO:0016020">
    <property type="term" value="C:membrane"/>
    <property type="evidence" value="ECO:0007669"/>
    <property type="project" value="InterPro"/>
</dbReference>
<keyword evidence="4 8" id="KW-0378">Hydrolase</keyword>
<feature type="transmembrane region" description="Helical" evidence="7">
    <location>
        <begin position="69"/>
        <end position="86"/>
    </location>
</feature>
<evidence type="ECO:0000256" key="7">
    <source>
        <dbReference type="SAM" id="Phobius"/>
    </source>
</evidence>
<feature type="transmembrane region" description="Helical" evidence="7">
    <location>
        <begin position="129"/>
        <end position="152"/>
    </location>
</feature>
<keyword evidence="2" id="KW-0645">Protease</keyword>